<dbReference type="InterPro" id="IPR051320">
    <property type="entry name" value="Viral_Replic_Matur_Polypro"/>
</dbReference>
<dbReference type="GO" id="GO:0003964">
    <property type="term" value="F:RNA-directed DNA polymerase activity"/>
    <property type="evidence" value="ECO:0007669"/>
    <property type="project" value="UniProtKB-EC"/>
</dbReference>
<dbReference type="AlphaFoldDB" id="A0A8X6R9C3"/>
<name>A0A8X6R9C3_TRICX</name>
<sequence length="324" mass="37230">MQFGICNAASTFPRIVDFIYAFIDDILFASSSEAEHIQHLRLLFQRLDQYGLSINPFKCTFGVPTLNFLGFQVSSSGIKPLEDRVEAILKFPQPTTITQLRRFLGILKYYRRFIRQAAHILAPLVNFLKCIMIKKRTKRNAKIKSEEVLEWTDEATTVFEQVKLALAHATLLDHAMPNAPLSIWVDASVFAVNGALAQYCENVWQPLAFFSMKQSVSQKNWSTYDLELLAIYTIVKRFRYMLGGREFVIYTDQKPLIYAFQQKADKCSPRQHRHLDFIFQFSTNIRNVPGTQNLVADTLSRIETDSISKASCFDYKDIAVVQLV</sequence>
<dbReference type="PROSITE" id="PS50878">
    <property type="entry name" value="RT_POL"/>
    <property type="match status" value="1"/>
</dbReference>
<evidence type="ECO:0000259" key="2">
    <source>
        <dbReference type="PROSITE" id="PS50878"/>
    </source>
</evidence>
<dbReference type="InterPro" id="IPR043128">
    <property type="entry name" value="Rev_trsase/Diguanyl_cyclase"/>
</dbReference>
<evidence type="ECO:0000313" key="4">
    <source>
        <dbReference type="Proteomes" id="UP000887159"/>
    </source>
</evidence>
<comment type="caution">
    <text evidence="3">The sequence shown here is derived from an EMBL/GenBank/DDBJ whole genome shotgun (WGS) entry which is preliminary data.</text>
</comment>
<dbReference type="PANTHER" id="PTHR33064">
    <property type="entry name" value="POL PROTEIN"/>
    <property type="match status" value="1"/>
</dbReference>
<dbReference type="FunFam" id="3.30.70.270:FF:000020">
    <property type="entry name" value="Transposon Tf2-6 polyprotein-like Protein"/>
    <property type="match status" value="1"/>
</dbReference>
<dbReference type="CDD" id="cd09274">
    <property type="entry name" value="RNase_HI_RT_Ty3"/>
    <property type="match status" value="1"/>
</dbReference>
<dbReference type="EC" id="2.7.7.49" evidence="1"/>
<accession>A0A8X6R9C3</accession>
<organism evidence="3 4">
    <name type="scientific">Trichonephila clavipes</name>
    <name type="common">Golden silk orbweaver</name>
    <name type="synonym">Nephila clavipes</name>
    <dbReference type="NCBI Taxonomy" id="2585209"/>
    <lineage>
        <taxon>Eukaryota</taxon>
        <taxon>Metazoa</taxon>
        <taxon>Ecdysozoa</taxon>
        <taxon>Arthropoda</taxon>
        <taxon>Chelicerata</taxon>
        <taxon>Arachnida</taxon>
        <taxon>Araneae</taxon>
        <taxon>Araneomorphae</taxon>
        <taxon>Entelegynae</taxon>
        <taxon>Araneoidea</taxon>
        <taxon>Nephilidae</taxon>
        <taxon>Trichonephila</taxon>
    </lineage>
</organism>
<feature type="domain" description="Reverse transcriptase" evidence="2">
    <location>
        <begin position="1"/>
        <end position="73"/>
    </location>
</feature>
<dbReference type="Gene3D" id="3.30.70.270">
    <property type="match status" value="2"/>
</dbReference>
<evidence type="ECO:0000313" key="3">
    <source>
        <dbReference type="EMBL" id="GFX88252.1"/>
    </source>
</evidence>
<dbReference type="InterPro" id="IPR043502">
    <property type="entry name" value="DNA/RNA_pol_sf"/>
</dbReference>
<evidence type="ECO:0000256" key="1">
    <source>
        <dbReference type="ARBA" id="ARBA00012493"/>
    </source>
</evidence>
<dbReference type="InterPro" id="IPR041577">
    <property type="entry name" value="RT_RNaseH_2"/>
</dbReference>
<dbReference type="Proteomes" id="UP000887159">
    <property type="component" value="Unassembled WGS sequence"/>
</dbReference>
<keyword evidence="4" id="KW-1185">Reference proteome</keyword>
<dbReference type="InterPro" id="IPR000477">
    <property type="entry name" value="RT_dom"/>
</dbReference>
<protein>
    <recommendedName>
        <fullName evidence="1">RNA-directed DNA polymerase</fullName>
        <ecNumber evidence="1">2.7.7.49</ecNumber>
    </recommendedName>
</protein>
<dbReference type="PANTHER" id="PTHR33064:SF37">
    <property type="entry name" value="RIBONUCLEASE H"/>
    <property type="match status" value="1"/>
</dbReference>
<gene>
    <name evidence="3" type="primary">Tf2-9</name>
    <name evidence="3" type="ORF">TNCV_1066681</name>
</gene>
<reference evidence="3" key="1">
    <citation type="submission" date="2020-08" db="EMBL/GenBank/DDBJ databases">
        <title>Multicomponent nature underlies the extraordinary mechanical properties of spider dragline silk.</title>
        <authorList>
            <person name="Kono N."/>
            <person name="Nakamura H."/>
            <person name="Mori M."/>
            <person name="Yoshida Y."/>
            <person name="Ohtoshi R."/>
            <person name="Malay A.D."/>
            <person name="Moran D.A.P."/>
            <person name="Tomita M."/>
            <person name="Numata K."/>
            <person name="Arakawa K."/>
        </authorList>
    </citation>
    <scope>NUCLEOTIDE SEQUENCE</scope>
</reference>
<dbReference type="Pfam" id="PF17919">
    <property type="entry name" value="RT_RNaseH_2"/>
    <property type="match status" value="1"/>
</dbReference>
<dbReference type="CDD" id="cd01647">
    <property type="entry name" value="RT_LTR"/>
    <property type="match status" value="1"/>
</dbReference>
<dbReference type="SUPFAM" id="SSF56672">
    <property type="entry name" value="DNA/RNA polymerases"/>
    <property type="match status" value="1"/>
</dbReference>
<proteinExistence type="predicted"/>
<dbReference type="EMBL" id="BMAU01021050">
    <property type="protein sequence ID" value="GFX88252.1"/>
    <property type="molecule type" value="Genomic_DNA"/>
</dbReference>
<dbReference type="Pfam" id="PF00078">
    <property type="entry name" value="RVT_1"/>
    <property type="match status" value="1"/>
</dbReference>